<sequence>MRPETIAALAERPNNDSAGRLGVSEAKRQPADPQRTCPASMPQSRRRGPRAGGRACAKALASVLASLSAGLLLLLLGGQAPLKPRDDNNLWTGPPRWVVLQDNVTVHRGSAYNPHNFSYLLDNAELCDPAAPPKLVVLVASDSRTGAERRQAIRDTWGQRILQEALSFRIVFLLANPGNQTSAQSLLAESYAYGDLVQEDFPESFEHLALKSVMGLKWVVTRCPGADFALKTDDDILVHVPNLLAALEEASPLGDAILCRSNPVRRILRRDEGPLPLRHLKYCVSRDVLPGELFPHYCGGFAYAFTLSAARRLYEATLATPVFFIEDAYVTGFCRLKAGLRTLGHPGISLIPRVSPARASCAFGREGRITSHELGPSDMQALWKEINTQGFFCPRVVGVIAPAAKPRRY</sequence>
<dbReference type="EMBL" id="JABSTQ010002341">
    <property type="protein sequence ID" value="KAG0444207.1"/>
    <property type="molecule type" value="Genomic_DNA"/>
</dbReference>
<protein>
    <submittedName>
        <fullName evidence="1">Uncharacterized protein</fullName>
    </submittedName>
</protein>
<organism evidence="1 2">
    <name type="scientific">Ixodes persulcatus</name>
    <name type="common">Taiga tick</name>
    <dbReference type="NCBI Taxonomy" id="34615"/>
    <lineage>
        <taxon>Eukaryota</taxon>
        <taxon>Metazoa</taxon>
        <taxon>Ecdysozoa</taxon>
        <taxon>Arthropoda</taxon>
        <taxon>Chelicerata</taxon>
        <taxon>Arachnida</taxon>
        <taxon>Acari</taxon>
        <taxon>Parasitiformes</taxon>
        <taxon>Ixodida</taxon>
        <taxon>Ixodoidea</taxon>
        <taxon>Ixodidae</taxon>
        <taxon>Ixodinae</taxon>
        <taxon>Ixodes</taxon>
    </lineage>
</organism>
<comment type="caution">
    <text evidence="1">The sequence shown here is derived from an EMBL/GenBank/DDBJ whole genome shotgun (WGS) entry which is preliminary data.</text>
</comment>
<reference evidence="1 2" key="1">
    <citation type="journal article" date="2020" name="Cell">
        <title>Large-Scale Comparative Analyses of Tick Genomes Elucidate Their Genetic Diversity and Vector Capacities.</title>
        <authorList>
            <consortium name="Tick Genome and Microbiome Consortium (TIGMIC)"/>
            <person name="Jia N."/>
            <person name="Wang J."/>
            <person name="Shi W."/>
            <person name="Du L."/>
            <person name="Sun Y."/>
            <person name="Zhan W."/>
            <person name="Jiang J.F."/>
            <person name="Wang Q."/>
            <person name="Zhang B."/>
            <person name="Ji P."/>
            <person name="Bell-Sakyi L."/>
            <person name="Cui X.M."/>
            <person name="Yuan T.T."/>
            <person name="Jiang B.G."/>
            <person name="Yang W.F."/>
            <person name="Lam T.T."/>
            <person name="Chang Q.C."/>
            <person name="Ding S.J."/>
            <person name="Wang X.J."/>
            <person name="Zhu J.G."/>
            <person name="Ruan X.D."/>
            <person name="Zhao L."/>
            <person name="Wei J.T."/>
            <person name="Ye R.Z."/>
            <person name="Que T.C."/>
            <person name="Du C.H."/>
            <person name="Zhou Y.H."/>
            <person name="Cheng J.X."/>
            <person name="Dai P.F."/>
            <person name="Guo W.B."/>
            <person name="Han X.H."/>
            <person name="Huang E.J."/>
            <person name="Li L.F."/>
            <person name="Wei W."/>
            <person name="Gao Y.C."/>
            <person name="Liu J.Z."/>
            <person name="Shao H.Z."/>
            <person name="Wang X."/>
            <person name="Wang C.C."/>
            <person name="Yang T.C."/>
            <person name="Huo Q.B."/>
            <person name="Li W."/>
            <person name="Chen H.Y."/>
            <person name="Chen S.E."/>
            <person name="Zhou L.G."/>
            <person name="Ni X.B."/>
            <person name="Tian J.H."/>
            <person name="Sheng Y."/>
            <person name="Liu T."/>
            <person name="Pan Y.S."/>
            <person name="Xia L.Y."/>
            <person name="Li J."/>
            <person name="Zhao F."/>
            <person name="Cao W.C."/>
        </authorList>
    </citation>
    <scope>NUCLEOTIDE SEQUENCE [LARGE SCALE GENOMIC DNA]</scope>
    <source>
        <strain evidence="1">Iper-2018</strain>
    </source>
</reference>
<evidence type="ECO:0000313" key="2">
    <source>
        <dbReference type="Proteomes" id="UP000805193"/>
    </source>
</evidence>
<proteinExistence type="predicted"/>
<accession>A0AC60R0I2</accession>
<dbReference type="Proteomes" id="UP000805193">
    <property type="component" value="Unassembled WGS sequence"/>
</dbReference>
<evidence type="ECO:0000313" key="1">
    <source>
        <dbReference type="EMBL" id="KAG0444207.1"/>
    </source>
</evidence>
<keyword evidence="2" id="KW-1185">Reference proteome</keyword>
<name>A0AC60R0I2_IXOPE</name>
<gene>
    <name evidence="1" type="ORF">HPB47_014050</name>
</gene>